<sequence length="64" mass="7013">MLKYRAICQINLQIQDLRKISLKPSFLLPRGDAKAVSEAMPKALRVLLPRGEASANVPSPKGRG</sequence>
<proteinExistence type="predicted"/>
<dbReference type="EMBL" id="LWAJ01000267">
    <property type="protein sequence ID" value="KZL47981.1"/>
    <property type="molecule type" value="Genomic_DNA"/>
</dbReference>
<dbReference type="Proteomes" id="UP000076555">
    <property type="component" value="Unassembled WGS sequence"/>
</dbReference>
<comment type="caution">
    <text evidence="1">The sequence shown here is derived from an EMBL/GenBank/DDBJ whole genome shotgun (WGS) entry which is preliminary data.</text>
</comment>
<reference evidence="1 2" key="1">
    <citation type="submission" date="2016-04" db="EMBL/GenBank/DDBJ databases">
        <title>Draft Genome Assembly of the Bloom-forming Cyanobacterium Nodularia spumigena Strain CENA596 in Shrimp Production Ponds.</title>
        <authorList>
            <person name="Popin R.V."/>
            <person name="Rigonato J."/>
            <person name="Abreu V.A."/>
            <person name="Andreote A.P."/>
            <person name="Silveira S.B."/>
            <person name="Odebrecht C."/>
            <person name="Fiore M.F."/>
        </authorList>
    </citation>
    <scope>NUCLEOTIDE SEQUENCE [LARGE SCALE GENOMIC DNA]</scope>
    <source>
        <strain evidence="1 2">CENA596</strain>
    </source>
</reference>
<protein>
    <submittedName>
        <fullName evidence="1">Uncharacterized protein</fullName>
    </submittedName>
</protein>
<name>A0A166I6U0_NODSP</name>
<accession>A0A166I6U0</accession>
<organism evidence="1 2">
    <name type="scientific">Nodularia spumigena CENA596</name>
    <dbReference type="NCBI Taxonomy" id="1819295"/>
    <lineage>
        <taxon>Bacteria</taxon>
        <taxon>Bacillati</taxon>
        <taxon>Cyanobacteriota</taxon>
        <taxon>Cyanophyceae</taxon>
        <taxon>Nostocales</taxon>
        <taxon>Nodulariaceae</taxon>
        <taxon>Nodularia</taxon>
    </lineage>
</organism>
<evidence type="ECO:0000313" key="1">
    <source>
        <dbReference type="EMBL" id="KZL47981.1"/>
    </source>
</evidence>
<gene>
    <name evidence="1" type="ORF">A2T98_20155</name>
</gene>
<evidence type="ECO:0000313" key="2">
    <source>
        <dbReference type="Proteomes" id="UP000076555"/>
    </source>
</evidence>
<dbReference type="AlphaFoldDB" id="A0A166I6U0"/>